<feature type="signal peptide" evidence="1">
    <location>
        <begin position="1"/>
        <end position="22"/>
    </location>
</feature>
<sequence>MKNLLSLSVLLLSAACTSPQQTTTTEAPVTTETAADAAPVTETQAATIATRYFRSQADSAVYQLSTLQVMEAGPHWQVLVKRSDRVGRMPDNSAIEIDKQTGAVSTVMVK</sequence>
<dbReference type="EMBL" id="RWIU01000005">
    <property type="protein sequence ID" value="RSK42207.1"/>
    <property type="molecule type" value="Genomic_DNA"/>
</dbReference>
<dbReference type="OrthoDB" id="886234at2"/>
<proteinExistence type="predicted"/>
<accession>A0A3R9N9P2</accession>
<dbReference type="PROSITE" id="PS51257">
    <property type="entry name" value="PROKAR_LIPOPROTEIN"/>
    <property type="match status" value="1"/>
</dbReference>
<gene>
    <name evidence="2" type="ORF">EI293_14875</name>
</gene>
<keyword evidence="1" id="KW-0732">Signal</keyword>
<dbReference type="RefSeq" id="WP_125439199.1">
    <property type="nucleotide sequence ID" value="NZ_RWIU01000005.1"/>
</dbReference>
<comment type="caution">
    <text evidence="2">The sequence shown here is derived from an EMBL/GenBank/DDBJ whole genome shotgun (WGS) entry which is preliminary data.</text>
</comment>
<dbReference type="AlphaFoldDB" id="A0A3R9N9P2"/>
<reference evidence="2 3" key="1">
    <citation type="submission" date="2018-12" db="EMBL/GenBank/DDBJ databases">
        <authorList>
            <person name="Feng G."/>
            <person name="Zhu H."/>
        </authorList>
    </citation>
    <scope>NUCLEOTIDE SEQUENCE [LARGE SCALE GENOMIC DNA]</scope>
    <source>
        <strain evidence="2 3">LMG 26000</strain>
    </source>
</reference>
<keyword evidence="3" id="KW-1185">Reference proteome</keyword>
<evidence type="ECO:0000313" key="2">
    <source>
        <dbReference type="EMBL" id="RSK42207.1"/>
    </source>
</evidence>
<evidence type="ECO:0000313" key="3">
    <source>
        <dbReference type="Proteomes" id="UP000270291"/>
    </source>
</evidence>
<dbReference type="Proteomes" id="UP000270291">
    <property type="component" value="Unassembled WGS sequence"/>
</dbReference>
<protein>
    <recommendedName>
        <fullName evidence="4">PepSY domain-containing protein</fullName>
    </recommendedName>
</protein>
<feature type="chain" id="PRO_5018542051" description="PepSY domain-containing protein" evidence="1">
    <location>
        <begin position="23"/>
        <end position="110"/>
    </location>
</feature>
<organism evidence="2 3">
    <name type="scientific">Hymenobacter perfusus</name>
    <dbReference type="NCBI Taxonomy" id="1236770"/>
    <lineage>
        <taxon>Bacteria</taxon>
        <taxon>Pseudomonadati</taxon>
        <taxon>Bacteroidota</taxon>
        <taxon>Cytophagia</taxon>
        <taxon>Cytophagales</taxon>
        <taxon>Hymenobacteraceae</taxon>
        <taxon>Hymenobacter</taxon>
    </lineage>
</organism>
<name>A0A3R9N9P2_9BACT</name>
<evidence type="ECO:0008006" key="4">
    <source>
        <dbReference type="Google" id="ProtNLM"/>
    </source>
</evidence>
<evidence type="ECO:0000256" key="1">
    <source>
        <dbReference type="SAM" id="SignalP"/>
    </source>
</evidence>